<dbReference type="EMBL" id="CAJVPZ010064671">
    <property type="protein sequence ID" value="CAG8794497.1"/>
    <property type="molecule type" value="Genomic_DNA"/>
</dbReference>
<gene>
    <name evidence="1" type="ORF">RFULGI_LOCUS17081</name>
</gene>
<name>A0A9N9JUR9_9GLOM</name>
<sequence>MSRHYPESCSECNGSYCLYARYARRELVLTSVHNEPNSQNSQINEFDGPNQFNQQPFVGPNHYIGSFQQHSHYIGPVQHPQIINGPAQQLLILNRLHCPHTHGPDQFPQHPPLINGSDQLPQIAEINNIDDINNIPPANQHIQYPNSQATNSFRNYSIQPPLTPVQANIQINNNLQRQQSFTSQASNTADQHLQDFRNCNCQ</sequence>
<evidence type="ECO:0000313" key="2">
    <source>
        <dbReference type="Proteomes" id="UP000789396"/>
    </source>
</evidence>
<feature type="non-terminal residue" evidence="1">
    <location>
        <position position="202"/>
    </location>
</feature>
<dbReference type="AlphaFoldDB" id="A0A9N9JUR9"/>
<dbReference type="Proteomes" id="UP000789396">
    <property type="component" value="Unassembled WGS sequence"/>
</dbReference>
<organism evidence="1 2">
    <name type="scientific">Racocetra fulgida</name>
    <dbReference type="NCBI Taxonomy" id="60492"/>
    <lineage>
        <taxon>Eukaryota</taxon>
        <taxon>Fungi</taxon>
        <taxon>Fungi incertae sedis</taxon>
        <taxon>Mucoromycota</taxon>
        <taxon>Glomeromycotina</taxon>
        <taxon>Glomeromycetes</taxon>
        <taxon>Diversisporales</taxon>
        <taxon>Gigasporaceae</taxon>
        <taxon>Racocetra</taxon>
    </lineage>
</organism>
<comment type="caution">
    <text evidence="1">The sequence shown here is derived from an EMBL/GenBank/DDBJ whole genome shotgun (WGS) entry which is preliminary data.</text>
</comment>
<evidence type="ECO:0000313" key="1">
    <source>
        <dbReference type="EMBL" id="CAG8794497.1"/>
    </source>
</evidence>
<keyword evidence="2" id="KW-1185">Reference proteome</keyword>
<reference evidence="1" key="1">
    <citation type="submission" date="2021-06" db="EMBL/GenBank/DDBJ databases">
        <authorList>
            <person name="Kallberg Y."/>
            <person name="Tangrot J."/>
            <person name="Rosling A."/>
        </authorList>
    </citation>
    <scope>NUCLEOTIDE SEQUENCE</scope>
    <source>
        <strain evidence="1">IN212</strain>
    </source>
</reference>
<accession>A0A9N9JUR9</accession>
<proteinExistence type="predicted"/>
<protein>
    <submittedName>
        <fullName evidence="1">2299_t:CDS:1</fullName>
    </submittedName>
</protein>
<dbReference type="OrthoDB" id="2481234at2759"/>